<dbReference type="PANTHER" id="PTHR22897">
    <property type="entry name" value="QUIESCIN Q6-RELATED SULFHYDRYL OXIDASE"/>
    <property type="match status" value="1"/>
</dbReference>
<keyword evidence="8" id="KW-0325">Glycoprotein</keyword>
<dbReference type="FunFam" id="3.40.30.10:FF:000379">
    <property type="entry name" value="Sulfhydryl oxidase"/>
    <property type="match status" value="1"/>
</dbReference>
<keyword evidence="5 10" id="KW-0274">FAD</keyword>
<dbReference type="PROSITE" id="PS00194">
    <property type="entry name" value="THIOREDOXIN_1"/>
    <property type="match status" value="1"/>
</dbReference>
<feature type="chain" id="PRO_5036767171" description="Sulfhydryl oxidase" evidence="11">
    <location>
        <begin position="19"/>
        <end position="554"/>
    </location>
</feature>
<evidence type="ECO:0000313" key="15">
    <source>
        <dbReference type="WBParaSite" id="sdigi.contig317.g7388.t1"/>
    </source>
</evidence>
<dbReference type="InterPro" id="IPR017905">
    <property type="entry name" value="ERV/ALR_sulphydryl_oxidase"/>
</dbReference>
<dbReference type="PANTHER" id="PTHR22897:SF8">
    <property type="entry name" value="SULFHYDRYL OXIDASE"/>
    <property type="match status" value="1"/>
</dbReference>
<keyword evidence="7" id="KW-1015">Disulfide bond</keyword>
<evidence type="ECO:0000256" key="5">
    <source>
        <dbReference type="ARBA" id="ARBA00022827"/>
    </source>
</evidence>
<dbReference type="InterPro" id="IPR042568">
    <property type="entry name" value="QSOX_FAD-bd_sf"/>
</dbReference>
<evidence type="ECO:0000256" key="3">
    <source>
        <dbReference type="ARBA" id="ARBA00022630"/>
    </source>
</evidence>
<dbReference type="WBParaSite" id="sdigi.contig317.g7388.t1">
    <property type="protein sequence ID" value="sdigi.contig317.g7388.t1"/>
    <property type="gene ID" value="sdigi.contig317.g7388"/>
</dbReference>
<protein>
    <recommendedName>
        <fullName evidence="10">Sulfhydryl oxidase</fullName>
        <ecNumber evidence="10">1.8.3.2</ecNumber>
    </recommendedName>
</protein>
<evidence type="ECO:0000259" key="13">
    <source>
        <dbReference type="PROSITE" id="PS51352"/>
    </source>
</evidence>
<organism evidence="14 15">
    <name type="scientific">Setaria digitata</name>
    <dbReference type="NCBI Taxonomy" id="48799"/>
    <lineage>
        <taxon>Eukaryota</taxon>
        <taxon>Metazoa</taxon>
        <taxon>Ecdysozoa</taxon>
        <taxon>Nematoda</taxon>
        <taxon>Chromadorea</taxon>
        <taxon>Rhabditida</taxon>
        <taxon>Spirurina</taxon>
        <taxon>Spiruromorpha</taxon>
        <taxon>Filarioidea</taxon>
        <taxon>Setariidae</taxon>
        <taxon>Setaria</taxon>
    </lineage>
</organism>
<comment type="cofactor">
    <cofactor evidence="1 10">
        <name>FAD</name>
        <dbReference type="ChEBI" id="CHEBI:57692"/>
    </cofactor>
</comment>
<evidence type="ECO:0000256" key="9">
    <source>
        <dbReference type="ARBA" id="ARBA00048864"/>
    </source>
</evidence>
<dbReference type="Pfam" id="PF18371">
    <property type="entry name" value="FAD_SOX"/>
    <property type="match status" value="1"/>
</dbReference>
<comment type="catalytic activity">
    <reaction evidence="9 10">
        <text>2 R'C(R)SH + O2 = R'C(R)S-S(R)CR' + H2O2</text>
        <dbReference type="Rhea" id="RHEA:17357"/>
        <dbReference type="ChEBI" id="CHEBI:15379"/>
        <dbReference type="ChEBI" id="CHEBI:16240"/>
        <dbReference type="ChEBI" id="CHEBI:16520"/>
        <dbReference type="ChEBI" id="CHEBI:17412"/>
        <dbReference type="EC" id="1.8.3.2"/>
    </reaction>
</comment>
<dbReference type="GO" id="GO:0006457">
    <property type="term" value="P:protein folding"/>
    <property type="evidence" value="ECO:0007669"/>
    <property type="project" value="TreeGrafter"/>
</dbReference>
<dbReference type="EC" id="1.8.3.2" evidence="10"/>
<evidence type="ECO:0000313" key="14">
    <source>
        <dbReference type="Proteomes" id="UP000887581"/>
    </source>
</evidence>
<dbReference type="GO" id="GO:0000139">
    <property type="term" value="C:Golgi membrane"/>
    <property type="evidence" value="ECO:0007669"/>
    <property type="project" value="TreeGrafter"/>
</dbReference>
<dbReference type="InterPro" id="IPR036249">
    <property type="entry name" value="Thioredoxin-like_sf"/>
</dbReference>
<comment type="similarity">
    <text evidence="2">Belongs to the quiescin-sulfhydryl oxidase (QSOX) family.</text>
</comment>
<dbReference type="GO" id="GO:0005615">
    <property type="term" value="C:extracellular space"/>
    <property type="evidence" value="ECO:0007669"/>
    <property type="project" value="TreeGrafter"/>
</dbReference>
<feature type="signal peptide" evidence="11">
    <location>
        <begin position="1"/>
        <end position="18"/>
    </location>
</feature>
<proteinExistence type="inferred from homology"/>
<evidence type="ECO:0000256" key="8">
    <source>
        <dbReference type="ARBA" id="ARBA00023180"/>
    </source>
</evidence>
<dbReference type="GO" id="GO:0016971">
    <property type="term" value="F:flavin-dependent sulfhydryl oxidase activity"/>
    <property type="evidence" value="ECO:0007669"/>
    <property type="project" value="InterPro"/>
</dbReference>
<dbReference type="Gene3D" id="1.20.120.1960">
    <property type="entry name" value="QSOX sulfhydryl oxidase domain"/>
    <property type="match status" value="1"/>
</dbReference>
<dbReference type="InterPro" id="IPR040986">
    <property type="entry name" value="QSOX_FAD-bd_dom"/>
</dbReference>
<accession>A0A915PU61</accession>
<dbReference type="Pfam" id="PF04777">
    <property type="entry name" value="Evr1_Alr"/>
    <property type="match status" value="1"/>
</dbReference>
<evidence type="ECO:0000256" key="7">
    <source>
        <dbReference type="ARBA" id="ARBA00023157"/>
    </source>
</evidence>
<reference evidence="15" key="1">
    <citation type="submission" date="2022-11" db="UniProtKB">
        <authorList>
            <consortium name="WormBaseParasite"/>
        </authorList>
    </citation>
    <scope>IDENTIFICATION</scope>
</reference>
<feature type="domain" description="Thioredoxin" evidence="13">
    <location>
        <begin position="20"/>
        <end position="162"/>
    </location>
</feature>
<evidence type="ECO:0000259" key="12">
    <source>
        <dbReference type="PROSITE" id="PS51324"/>
    </source>
</evidence>
<sequence length="554" mass="64137">MFLLLNAFLNIFGRFACGEFAFAGRQPIAVNPTLYDPKVDYVVQLDDLTFNDTVFCRQSSDGDGCTAYVVQFYLDWCGHCRTYAQIYKALARDIHGWNKVVRMAAVNCADPLNEVTCQSNDALFFPFLKYFPRNSSSPKYGIPMQTLQSVPEMRDLITQAILLDYSASRHPNWPNFDFLGKIQTYSELWDGVNESTPLLVIIFEEEAESLIGIELLLDMVKYSDRLMARRCLKSHPLADALNIKNFPTMAIFKREQRTPLLVAELRKLLFGELEKFLGNGNNDNQIKVNFIRNRSLCESDIVKCRQRFFASETDMLKAMRYSIFDEVTRSNMDLRGKNLTALRNFLDLLAKTLLNSKRAVNLFGKMRDYLDQKGMENTITAKDYKEKFRNLEEENDNPFPTEADWEHCAGSSPQFRGYTCGLWTAFHALTIQAYKNSVNDPKFAPIAPLVAIRDWVSNFFGCEHCRGHFIRMTTRTFRMESQVHRPEDTFIYLWQAHNIVNARLRGDGTEDPEFPKRQFPPDFLCATCRQEGYFNNDQVKDFLLVYYSAIRPYL</sequence>
<keyword evidence="14" id="KW-1185">Reference proteome</keyword>
<dbReference type="InterPro" id="IPR036774">
    <property type="entry name" value="ERV/ALR_sulphydryl_oxid_sf"/>
</dbReference>
<keyword evidence="4 11" id="KW-0732">Signal</keyword>
<evidence type="ECO:0000256" key="10">
    <source>
        <dbReference type="RuleBase" id="RU371123"/>
    </source>
</evidence>
<dbReference type="AlphaFoldDB" id="A0A915PU61"/>
<evidence type="ECO:0000256" key="11">
    <source>
        <dbReference type="SAM" id="SignalP"/>
    </source>
</evidence>
<evidence type="ECO:0000256" key="2">
    <source>
        <dbReference type="ARBA" id="ARBA00006041"/>
    </source>
</evidence>
<keyword evidence="6 10" id="KW-0560">Oxidoreductase</keyword>
<dbReference type="Proteomes" id="UP000887581">
    <property type="component" value="Unplaced"/>
</dbReference>
<dbReference type="SUPFAM" id="SSF52833">
    <property type="entry name" value="Thioredoxin-like"/>
    <property type="match status" value="1"/>
</dbReference>
<dbReference type="PROSITE" id="PS51324">
    <property type="entry name" value="ERV_ALR"/>
    <property type="match status" value="1"/>
</dbReference>
<dbReference type="InterPro" id="IPR013766">
    <property type="entry name" value="Thioredoxin_domain"/>
</dbReference>
<feature type="domain" description="ERV/ALR sulfhydryl oxidase" evidence="12">
    <location>
        <begin position="411"/>
        <end position="518"/>
    </location>
</feature>
<dbReference type="InterPro" id="IPR039798">
    <property type="entry name" value="Sulfhydryl_oxidase"/>
</dbReference>
<dbReference type="Gene3D" id="1.20.120.310">
    <property type="entry name" value="ERV/ALR sulfhydryl oxidase domain"/>
    <property type="match status" value="1"/>
</dbReference>
<keyword evidence="3 10" id="KW-0285">Flavoprotein</keyword>
<dbReference type="GO" id="GO:0003756">
    <property type="term" value="F:protein disulfide isomerase activity"/>
    <property type="evidence" value="ECO:0007669"/>
    <property type="project" value="TreeGrafter"/>
</dbReference>
<dbReference type="FunFam" id="1.20.120.310:FF:000005">
    <property type="entry name" value="Sulfhydryl oxidase"/>
    <property type="match status" value="1"/>
</dbReference>
<dbReference type="Gene3D" id="3.40.30.10">
    <property type="entry name" value="Glutaredoxin"/>
    <property type="match status" value="2"/>
</dbReference>
<evidence type="ECO:0000256" key="4">
    <source>
        <dbReference type="ARBA" id="ARBA00022729"/>
    </source>
</evidence>
<dbReference type="PROSITE" id="PS51352">
    <property type="entry name" value="THIOREDOXIN_2"/>
    <property type="match status" value="1"/>
</dbReference>
<dbReference type="SUPFAM" id="SSF69000">
    <property type="entry name" value="FAD-dependent thiol oxidase"/>
    <property type="match status" value="1"/>
</dbReference>
<name>A0A915PU61_9BILA</name>
<dbReference type="InterPro" id="IPR017937">
    <property type="entry name" value="Thioredoxin_CS"/>
</dbReference>
<evidence type="ECO:0000256" key="6">
    <source>
        <dbReference type="ARBA" id="ARBA00023002"/>
    </source>
</evidence>
<evidence type="ECO:0000256" key="1">
    <source>
        <dbReference type="ARBA" id="ARBA00001974"/>
    </source>
</evidence>
<dbReference type="Pfam" id="PF00085">
    <property type="entry name" value="Thioredoxin"/>
    <property type="match status" value="1"/>
</dbReference>